<dbReference type="InterPro" id="IPR001789">
    <property type="entry name" value="Sig_transdc_resp-reg_receiver"/>
</dbReference>
<keyword evidence="1 2" id="KW-0597">Phosphoprotein</keyword>
<reference evidence="4" key="1">
    <citation type="journal article" date="2020" name="mSystems">
        <title>Genome- and Community-Level Interaction Insights into Carbon Utilization and Element Cycling Functions of Hydrothermarchaeota in Hydrothermal Sediment.</title>
        <authorList>
            <person name="Zhou Z."/>
            <person name="Liu Y."/>
            <person name="Xu W."/>
            <person name="Pan J."/>
            <person name="Luo Z.H."/>
            <person name="Li M."/>
        </authorList>
    </citation>
    <scope>NUCLEOTIDE SEQUENCE [LARGE SCALE GENOMIC DNA]</scope>
    <source>
        <strain evidence="4">HyVt-503</strain>
    </source>
</reference>
<dbReference type="SUPFAM" id="SSF48371">
    <property type="entry name" value="ARM repeat"/>
    <property type="match status" value="1"/>
</dbReference>
<dbReference type="EMBL" id="DRND01000398">
    <property type="protein sequence ID" value="HFC47225.1"/>
    <property type="molecule type" value="Genomic_DNA"/>
</dbReference>
<accession>A0A7V2SWF6</accession>
<sequence>MAIKILILDDEREILNALKRLLKLDERFEPYVTTDPEKALNILKKENIQVVMSDIVMPEMNGIEFLEKAKEINGLVQVIMMSAYSTVERVLACLERGASDYIMKPFSDDEVRSVLDDIVRRLERWRRLVVLARGATLEARKQVGSEGPSTGLDATPQINEAATDSTTSPLNMVEERLIHLKEKYGNDHESLGVAIIKSIEQEENQLVREQLSMELGEVLREHPSEELLERVLISRDAYLRNMAIAIARELGEKMISTLEGLIESEDKDVRKLVLDIAS</sequence>
<dbReference type="AlphaFoldDB" id="A0A7V2SWF6"/>
<dbReference type="InterPro" id="IPR016024">
    <property type="entry name" value="ARM-type_fold"/>
</dbReference>
<evidence type="ECO:0000256" key="1">
    <source>
        <dbReference type="ARBA" id="ARBA00022553"/>
    </source>
</evidence>
<name>A0A7V2SWF6_9BACT</name>
<gene>
    <name evidence="4" type="ORF">ENJ63_05010</name>
</gene>
<feature type="domain" description="Response regulatory" evidence="3">
    <location>
        <begin position="4"/>
        <end position="119"/>
    </location>
</feature>
<dbReference type="GO" id="GO:0000160">
    <property type="term" value="P:phosphorelay signal transduction system"/>
    <property type="evidence" value="ECO:0007669"/>
    <property type="project" value="InterPro"/>
</dbReference>
<dbReference type="PROSITE" id="PS50110">
    <property type="entry name" value="RESPONSE_REGULATORY"/>
    <property type="match status" value="1"/>
</dbReference>
<organism evidence="4">
    <name type="scientific">Dissulfuribacter thermophilus</name>
    <dbReference type="NCBI Taxonomy" id="1156395"/>
    <lineage>
        <taxon>Bacteria</taxon>
        <taxon>Pseudomonadati</taxon>
        <taxon>Thermodesulfobacteriota</taxon>
        <taxon>Dissulfuribacteria</taxon>
        <taxon>Dissulfuribacterales</taxon>
        <taxon>Dissulfuribacteraceae</taxon>
        <taxon>Dissulfuribacter</taxon>
    </lineage>
</organism>
<dbReference type="InterPro" id="IPR050595">
    <property type="entry name" value="Bact_response_regulator"/>
</dbReference>
<proteinExistence type="predicted"/>
<dbReference type="InterPro" id="IPR011006">
    <property type="entry name" value="CheY-like_superfamily"/>
</dbReference>
<dbReference type="PANTHER" id="PTHR44591">
    <property type="entry name" value="STRESS RESPONSE REGULATOR PROTEIN 1"/>
    <property type="match status" value="1"/>
</dbReference>
<dbReference type="SMART" id="SM00448">
    <property type="entry name" value="REC"/>
    <property type="match status" value="1"/>
</dbReference>
<dbReference type="Gene3D" id="3.40.50.2300">
    <property type="match status" value="1"/>
</dbReference>
<dbReference type="Pfam" id="PF00072">
    <property type="entry name" value="Response_reg"/>
    <property type="match status" value="1"/>
</dbReference>
<dbReference type="Proteomes" id="UP000885797">
    <property type="component" value="Unassembled WGS sequence"/>
</dbReference>
<protein>
    <submittedName>
        <fullName evidence="4">Response regulator</fullName>
    </submittedName>
</protein>
<feature type="modified residue" description="4-aspartylphosphate" evidence="2">
    <location>
        <position position="54"/>
    </location>
</feature>
<dbReference type="PANTHER" id="PTHR44591:SF3">
    <property type="entry name" value="RESPONSE REGULATORY DOMAIN-CONTAINING PROTEIN"/>
    <property type="match status" value="1"/>
</dbReference>
<evidence type="ECO:0000256" key="2">
    <source>
        <dbReference type="PROSITE-ProRule" id="PRU00169"/>
    </source>
</evidence>
<evidence type="ECO:0000259" key="3">
    <source>
        <dbReference type="PROSITE" id="PS50110"/>
    </source>
</evidence>
<dbReference type="SUPFAM" id="SSF52172">
    <property type="entry name" value="CheY-like"/>
    <property type="match status" value="1"/>
</dbReference>
<feature type="non-terminal residue" evidence="4">
    <location>
        <position position="278"/>
    </location>
</feature>
<comment type="caution">
    <text evidence="4">The sequence shown here is derived from an EMBL/GenBank/DDBJ whole genome shotgun (WGS) entry which is preliminary data.</text>
</comment>
<evidence type="ECO:0000313" key="4">
    <source>
        <dbReference type="EMBL" id="HFC47225.1"/>
    </source>
</evidence>